<dbReference type="SUPFAM" id="SSF56801">
    <property type="entry name" value="Acetyl-CoA synthetase-like"/>
    <property type="match status" value="1"/>
</dbReference>
<accession>A0A235BR93</accession>
<dbReference type="InterPro" id="IPR045851">
    <property type="entry name" value="AMP-bd_C_sf"/>
</dbReference>
<dbReference type="PANTHER" id="PTHR43347:SF3">
    <property type="entry name" value="ACYL-COA SYNTHETASE SHORT-CHAIN FAMILY MEMBER 3, MITOCHONDRIAL"/>
    <property type="match status" value="1"/>
</dbReference>
<dbReference type="Gene3D" id="3.30.300.30">
    <property type="match status" value="1"/>
</dbReference>
<dbReference type="Pfam" id="PF16177">
    <property type="entry name" value="ACAS_N"/>
    <property type="match status" value="1"/>
</dbReference>
<comment type="caution">
    <text evidence="9">The sequence shown here is derived from an EMBL/GenBank/DDBJ whole genome shotgun (WGS) entry which is preliminary data.</text>
</comment>
<dbReference type="InterPro" id="IPR020845">
    <property type="entry name" value="AMP-binding_CS"/>
</dbReference>
<dbReference type="InterPro" id="IPR000873">
    <property type="entry name" value="AMP-dep_synth/lig_dom"/>
</dbReference>
<dbReference type="GO" id="GO:0003987">
    <property type="term" value="F:acetate-CoA ligase activity"/>
    <property type="evidence" value="ECO:0007669"/>
    <property type="project" value="UniProtKB-UniRule"/>
</dbReference>
<feature type="domain" description="Acetyl-coenzyme A synthetase N-terminal" evidence="8">
    <location>
        <begin position="4"/>
        <end position="58"/>
    </location>
</feature>
<dbReference type="InterPro" id="IPR011904">
    <property type="entry name" value="Ac_CoA_lig"/>
</dbReference>
<evidence type="ECO:0000313" key="9">
    <source>
        <dbReference type="EMBL" id="OYD15000.1"/>
    </source>
</evidence>
<dbReference type="GO" id="GO:0050218">
    <property type="term" value="F:propionate-CoA ligase activity"/>
    <property type="evidence" value="ECO:0007669"/>
    <property type="project" value="TreeGrafter"/>
</dbReference>
<organism evidence="9 10">
    <name type="scientific">candidate division WOR-3 bacterium JGI_Cruoil_03_51_56</name>
    <dbReference type="NCBI Taxonomy" id="1973747"/>
    <lineage>
        <taxon>Bacteria</taxon>
        <taxon>Bacteria division WOR-3</taxon>
    </lineage>
</organism>
<dbReference type="NCBIfam" id="TIGR02188">
    <property type="entry name" value="Ac_CoA_lig_AcsA"/>
    <property type="match status" value="1"/>
</dbReference>
<dbReference type="InterPro" id="IPR025110">
    <property type="entry name" value="AMP-bd_C"/>
</dbReference>
<evidence type="ECO:0000256" key="3">
    <source>
        <dbReference type="ARBA" id="ARBA00022741"/>
    </source>
</evidence>
<dbReference type="AlphaFoldDB" id="A0A235BR93"/>
<dbReference type="InterPro" id="IPR042099">
    <property type="entry name" value="ANL_N_sf"/>
</dbReference>
<dbReference type="EC" id="6.2.1.1" evidence="5"/>
<dbReference type="PROSITE" id="PS00455">
    <property type="entry name" value="AMP_BINDING"/>
    <property type="match status" value="1"/>
</dbReference>
<dbReference type="GO" id="GO:0016208">
    <property type="term" value="F:AMP binding"/>
    <property type="evidence" value="ECO:0007669"/>
    <property type="project" value="InterPro"/>
</dbReference>
<keyword evidence="3" id="KW-0547">Nucleotide-binding</keyword>
<evidence type="ECO:0000256" key="5">
    <source>
        <dbReference type="NCBIfam" id="TIGR02188"/>
    </source>
</evidence>
<evidence type="ECO:0000313" key="10">
    <source>
        <dbReference type="Proteomes" id="UP000215559"/>
    </source>
</evidence>
<reference evidence="9 10" key="1">
    <citation type="submission" date="2017-07" db="EMBL/GenBank/DDBJ databases">
        <title>Recovery of genomes from metagenomes via a dereplication, aggregation, and scoring strategy.</title>
        <authorList>
            <person name="Sieber C.M."/>
            <person name="Probst A.J."/>
            <person name="Sharrar A."/>
            <person name="Thomas B.C."/>
            <person name="Hess M."/>
            <person name="Tringe S.G."/>
            <person name="Banfield J.F."/>
        </authorList>
    </citation>
    <scope>NUCLEOTIDE SEQUENCE [LARGE SCALE GENOMIC DNA]</scope>
    <source>
        <strain evidence="9">JGI_Cruoil_03_51_56</strain>
    </source>
</reference>
<sequence length="629" mass="70756">MGKYEEVMQESLGEIDAFWTRQAEKLFWFKKWDKVLDQTREPFYRYFEGGLTNMCYNAVDRHVEAGKGNRPAIIWESPETGKSRTINYSELLGEVNAFAAVLKKLGVGKGDGVLIYLPMIPETMVAMLACARIGAIHSVVFAGFSFEAVAERIDDAGVKLVITADAGKRKGRPIPLKSIVDKALEIAENKVGKVLVVDRGITDWKRVQERDFILSEEIAEQHGAKVAPVWLPSNHPLYLMYTSGTTGRPKGVVRDTGAHMVALYCSVPFIYGCKEGDVYWATSDFGWTVGHSYIVYGPLLFGLTTVVYEGTPDYPDPGIWWKVVEKHKVNVMFSSPTAMRMLRKFPSSWFKKHDLSSLRYLFLAGEPLDEPTWRWAKDSLGKPVIDHYWQTESGWPMLSNMPGIEMLEFRPGSPTKPVYGWNMAVVDNKGDEIPRGKRGLLVVRPPLPPGTFLTLWRDDERYLDAYWRHFPDKLLFYTGDFAIEDKDGYFWVLGRADEVINVAGHRLGTREIEEIISGHPAVAEASAVGVKDELKGQAIVAFAVLKQRQEPSDEIRKSIVKLVREKIGPVATPRDVQFVKMLPKTRSGKVMRRVLIGLCEGAKLGDLTTLEDGTSVDEIKRAVENMGIK</sequence>
<keyword evidence="2 9" id="KW-0436">Ligase</keyword>
<dbReference type="Gene3D" id="3.40.50.12780">
    <property type="entry name" value="N-terminal domain of ligase-like"/>
    <property type="match status" value="1"/>
</dbReference>
<keyword evidence="4" id="KW-0067">ATP-binding</keyword>
<feature type="domain" description="AMP-dependent synthetase/ligase" evidence="6">
    <location>
        <begin position="65"/>
        <end position="446"/>
    </location>
</feature>
<evidence type="ECO:0000259" key="8">
    <source>
        <dbReference type="Pfam" id="PF16177"/>
    </source>
</evidence>
<dbReference type="InterPro" id="IPR032387">
    <property type="entry name" value="ACAS_N"/>
</dbReference>
<evidence type="ECO:0000256" key="2">
    <source>
        <dbReference type="ARBA" id="ARBA00022598"/>
    </source>
</evidence>
<dbReference type="GO" id="GO:0019427">
    <property type="term" value="P:acetyl-CoA biosynthetic process from acetate"/>
    <property type="evidence" value="ECO:0007669"/>
    <property type="project" value="UniProtKB-UniRule"/>
</dbReference>
<gene>
    <name evidence="9" type="primary">acs</name>
    <name evidence="9" type="ORF">CH330_06900</name>
</gene>
<dbReference type="PANTHER" id="PTHR43347">
    <property type="entry name" value="ACYL-COA SYNTHETASE"/>
    <property type="match status" value="1"/>
</dbReference>
<evidence type="ECO:0000256" key="1">
    <source>
        <dbReference type="ARBA" id="ARBA00006432"/>
    </source>
</evidence>
<dbReference type="EMBL" id="NOZP01000130">
    <property type="protein sequence ID" value="OYD15000.1"/>
    <property type="molecule type" value="Genomic_DNA"/>
</dbReference>
<proteinExistence type="inferred from homology"/>
<comment type="similarity">
    <text evidence="1">Belongs to the ATP-dependent AMP-binding enzyme family.</text>
</comment>
<dbReference type="Pfam" id="PF00501">
    <property type="entry name" value="AMP-binding"/>
    <property type="match status" value="1"/>
</dbReference>
<dbReference type="Proteomes" id="UP000215559">
    <property type="component" value="Unassembled WGS sequence"/>
</dbReference>
<name>A0A235BR93_UNCW3</name>
<feature type="domain" description="AMP-binding enzyme C-terminal" evidence="7">
    <location>
        <begin position="511"/>
        <end position="589"/>
    </location>
</feature>
<protein>
    <recommendedName>
        <fullName evidence="5">Acetate--CoA ligase</fullName>
        <ecNumber evidence="5">6.2.1.1</ecNumber>
    </recommendedName>
</protein>
<evidence type="ECO:0000259" key="6">
    <source>
        <dbReference type="Pfam" id="PF00501"/>
    </source>
</evidence>
<dbReference type="Pfam" id="PF13193">
    <property type="entry name" value="AMP-binding_C"/>
    <property type="match status" value="1"/>
</dbReference>
<dbReference type="FunFam" id="3.40.50.12780:FF:000001">
    <property type="entry name" value="Acetyl-coenzyme A synthetase"/>
    <property type="match status" value="1"/>
</dbReference>
<dbReference type="GO" id="GO:0005524">
    <property type="term" value="F:ATP binding"/>
    <property type="evidence" value="ECO:0007669"/>
    <property type="project" value="UniProtKB-KW"/>
</dbReference>
<dbReference type="NCBIfam" id="NF001208">
    <property type="entry name" value="PRK00174.1"/>
    <property type="match status" value="1"/>
</dbReference>
<evidence type="ECO:0000259" key="7">
    <source>
        <dbReference type="Pfam" id="PF13193"/>
    </source>
</evidence>
<evidence type="ECO:0000256" key="4">
    <source>
        <dbReference type="ARBA" id="ARBA00022840"/>
    </source>
</evidence>